<keyword evidence="2" id="KW-0472">Membrane</keyword>
<keyword evidence="4" id="KW-1185">Reference proteome</keyword>
<feature type="transmembrane region" description="Helical" evidence="2">
    <location>
        <begin position="392"/>
        <end position="413"/>
    </location>
</feature>
<dbReference type="OrthoDB" id="99715at2759"/>
<keyword evidence="2" id="KW-0812">Transmembrane</keyword>
<organism evidence="3 4">
    <name type="scientific">Pythium oligandrum</name>
    <name type="common">Mycoparasitic fungus</name>
    <dbReference type="NCBI Taxonomy" id="41045"/>
    <lineage>
        <taxon>Eukaryota</taxon>
        <taxon>Sar</taxon>
        <taxon>Stramenopiles</taxon>
        <taxon>Oomycota</taxon>
        <taxon>Peronosporomycetes</taxon>
        <taxon>Pythiales</taxon>
        <taxon>Pythiaceae</taxon>
        <taxon>Pythium</taxon>
    </lineage>
</organism>
<evidence type="ECO:0000256" key="2">
    <source>
        <dbReference type="SAM" id="Phobius"/>
    </source>
</evidence>
<dbReference type="Proteomes" id="UP000794436">
    <property type="component" value="Unassembled WGS sequence"/>
</dbReference>
<dbReference type="AlphaFoldDB" id="A0A8K1C6J2"/>
<comment type="caution">
    <text evidence="3">The sequence shown here is derived from an EMBL/GenBank/DDBJ whole genome shotgun (WGS) entry which is preliminary data.</text>
</comment>
<reference evidence="3" key="1">
    <citation type="submission" date="2019-03" db="EMBL/GenBank/DDBJ databases">
        <title>Long read genome sequence of the mycoparasitic Pythium oligandrum ATCC 38472 isolated from sugarbeet rhizosphere.</title>
        <authorList>
            <person name="Gaulin E."/>
        </authorList>
    </citation>
    <scope>NUCLEOTIDE SEQUENCE</scope>
    <source>
        <strain evidence="3">ATCC 38472_TT</strain>
    </source>
</reference>
<feature type="transmembrane region" description="Helical" evidence="2">
    <location>
        <begin position="156"/>
        <end position="175"/>
    </location>
</feature>
<feature type="transmembrane region" description="Helical" evidence="2">
    <location>
        <begin position="419"/>
        <end position="437"/>
    </location>
</feature>
<feature type="transmembrane region" description="Helical" evidence="2">
    <location>
        <begin position="449"/>
        <end position="468"/>
    </location>
</feature>
<name>A0A8K1C6J2_PYTOL</name>
<feature type="transmembrane region" description="Helical" evidence="2">
    <location>
        <begin position="130"/>
        <end position="150"/>
    </location>
</feature>
<evidence type="ECO:0008006" key="5">
    <source>
        <dbReference type="Google" id="ProtNLM"/>
    </source>
</evidence>
<feature type="transmembrane region" description="Helical" evidence="2">
    <location>
        <begin position="182"/>
        <end position="205"/>
    </location>
</feature>
<feature type="transmembrane region" description="Helical" evidence="2">
    <location>
        <begin position="328"/>
        <end position="351"/>
    </location>
</feature>
<dbReference type="EMBL" id="SPLM01000144">
    <property type="protein sequence ID" value="TMW57519.1"/>
    <property type="molecule type" value="Genomic_DNA"/>
</dbReference>
<evidence type="ECO:0000256" key="1">
    <source>
        <dbReference type="SAM" id="MobiDB-lite"/>
    </source>
</evidence>
<accession>A0A8K1C6J2</accession>
<sequence>MATKPPDGVPAGPLRGPSERAMDAGGLTRPCLFEIVAARPHPPVDMYKTLKVVLLGVAGARAFTRFQRRYGHIVSWLFFPGWALSVVTLFAPVHIGRWMAVFSAIFELPGVLTGIMSLRPDMVRVLMTTYDFWFFSIMSLVKTIVMSLYYHDIRAVLCAIIWVGTQFTICIDAAITGMESVSVALTASVGFNIAKLLLVALKLVPGTHSFQIFKYGSHAVRAEDVLTTTISAVLYLQLRTVYRKGILSRRKTSTPRQIYCASYRCTVKLRSVNRSSRRSLLQTAEGINRGRTSSDQMEHIRLNLAFDGRKTVTGLPLSTRIWPRWLRILIKGCGSLGLSLNISLFLYLNYIPEHSPIASALVCVSLGCSAAFCSVCFALYHPQLLKSLCFSFDFFFLSFQLTTMHLTACDVFFWDSRSVVLITSLLWTHWVLTIDAFTPLARRKLGFRLWHCAPVVLKLLIGEGTLIYETASGSTWRLQDRKLLTVHAFGQSIDVMVMPLLFTRIWMMMIWECRVLWRIYHARETDLIIIHGVVAFNLGKHPPRPSQMPFPATQIVPRDTSALSNREEAE</sequence>
<feature type="transmembrane region" description="Helical" evidence="2">
    <location>
        <begin position="73"/>
        <end position="92"/>
    </location>
</feature>
<evidence type="ECO:0000313" key="4">
    <source>
        <dbReference type="Proteomes" id="UP000794436"/>
    </source>
</evidence>
<gene>
    <name evidence="3" type="ORF">Poli38472_003444</name>
</gene>
<feature type="transmembrane region" description="Helical" evidence="2">
    <location>
        <begin position="357"/>
        <end position="380"/>
    </location>
</feature>
<feature type="transmembrane region" description="Helical" evidence="2">
    <location>
        <begin position="488"/>
        <end position="511"/>
    </location>
</feature>
<protein>
    <recommendedName>
        <fullName evidence="5">Transmembrane protein</fullName>
    </recommendedName>
</protein>
<proteinExistence type="predicted"/>
<evidence type="ECO:0000313" key="3">
    <source>
        <dbReference type="EMBL" id="TMW57519.1"/>
    </source>
</evidence>
<feature type="region of interest" description="Disordered" evidence="1">
    <location>
        <begin position="1"/>
        <end position="23"/>
    </location>
</feature>
<keyword evidence="2" id="KW-1133">Transmembrane helix</keyword>